<keyword evidence="3" id="KW-0479">Metal-binding</keyword>
<feature type="compositionally biased region" description="Basic and acidic residues" evidence="9">
    <location>
        <begin position="45"/>
        <end position="55"/>
    </location>
</feature>
<dbReference type="Gene3D" id="3.40.50.300">
    <property type="entry name" value="P-loop containing nucleotide triphosphate hydrolases"/>
    <property type="match status" value="3"/>
</dbReference>
<evidence type="ECO:0000313" key="12">
    <source>
        <dbReference type="RefSeq" id="XP_026285880.1"/>
    </source>
</evidence>
<keyword evidence="8" id="KW-0175">Coiled coil</keyword>
<dbReference type="InterPro" id="IPR000967">
    <property type="entry name" value="Znf_NFX1"/>
</dbReference>
<keyword evidence="2" id="KW-0963">Cytoplasm</keyword>
<evidence type="ECO:0000256" key="3">
    <source>
        <dbReference type="ARBA" id="ARBA00022723"/>
    </source>
</evidence>
<dbReference type="Pfam" id="PF25396">
    <property type="entry name" value="ZNFX1"/>
    <property type="match status" value="1"/>
</dbReference>
<dbReference type="PANTHER" id="PTHR10887">
    <property type="entry name" value="DNA2/NAM7 HELICASE FAMILY"/>
    <property type="match status" value="1"/>
</dbReference>
<evidence type="ECO:0000256" key="6">
    <source>
        <dbReference type="ARBA" id="ARBA00022833"/>
    </source>
</evidence>
<accession>A0A6J1T2M0</accession>
<dbReference type="InterPro" id="IPR057373">
    <property type="entry name" value="ZNFX1"/>
</dbReference>
<keyword evidence="7" id="KW-0391">Immunity</keyword>
<dbReference type="GO" id="GO:0008270">
    <property type="term" value="F:zinc ion binding"/>
    <property type="evidence" value="ECO:0007669"/>
    <property type="project" value="UniProtKB-KW"/>
</dbReference>
<evidence type="ECO:0000256" key="2">
    <source>
        <dbReference type="ARBA" id="ARBA00022490"/>
    </source>
</evidence>
<feature type="compositionally biased region" description="Basic residues" evidence="9">
    <location>
        <begin position="1"/>
        <end position="18"/>
    </location>
</feature>
<dbReference type="GO" id="GO:0004386">
    <property type="term" value="F:helicase activity"/>
    <property type="evidence" value="ECO:0007669"/>
    <property type="project" value="InterPro"/>
</dbReference>
<proteinExistence type="predicted"/>
<dbReference type="InterPro" id="IPR045055">
    <property type="entry name" value="DNA2/NAM7-like"/>
</dbReference>
<dbReference type="CDD" id="cd06008">
    <property type="entry name" value="NF-X1-zinc-finger"/>
    <property type="match status" value="1"/>
</dbReference>
<dbReference type="GeneID" id="113211648"/>
<evidence type="ECO:0000256" key="5">
    <source>
        <dbReference type="ARBA" id="ARBA00022771"/>
    </source>
</evidence>
<dbReference type="GO" id="GO:0005737">
    <property type="term" value="C:cytoplasm"/>
    <property type="evidence" value="ECO:0007669"/>
    <property type="project" value="UniProtKB-SubCell"/>
</dbReference>
<protein>
    <submittedName>
        <fullName evidence="12">NFX1-type zinc finger-containing protein 1</fullName>
    </submittedName>
</protein>
<dbReference type="InterPro" id="IPR047187">
    <property type="entry name" value="SF1_C_Upf1"/>
</dbReference>
<feature type="region of interest" description="Disordered" evidence="9">
    <location>
        <begin position="1"/>
        <end position="114"/>
    </location>
</feature>
<dbReference type="InterPro" id="IPR046439">
    <property type="entry name" value="ZF_RZ_dom"/>
</dbReference>
<dbReference type="Pfam" id="PF13087">
    <property type="entry name" value="AAA_12"/>
    <property type="match status" value="1"/>
</dbReference>
<dbReference type="KEGG" id="foc:113211648"/>
<comment type="subcellular location">
    <subcellularLocation>
        <location evidence="1">Cytoplasm</location>
    </subcellularLocation>
</comment>
<dbReference type="InterPro" id="IPR041677">
    <property type="entry name" value="DNA2/NAM7_AAA_11"/>
</dbReference>
<evidence type="ECO:0000313" key="11">
    <source>
        <dbReference type="Proteomes" id="UP000504606"/>
    </source>
</evidence>
<reference evidence="12" key="1">
    <citation type="submission" date="2025-08" db="UniProtKB">
        <authorList>
            <consortium name="RefSeq"/>
        </authorList>
    </citation>
    <scope>IDENTIFICATION</scope>
    <source>
        <tissue evidence="12">Whole organism</tissue>
    </source>
</reference>
<dbReference type="CDD" id="cd18808">
    <property type="entry name" value="SF1_C_Upf1"/>
    <property type="match status" value="1"/>
</dbReference>
<organism evidence="11 12">
    <name type="scientific">Frankliniella occidentalis</name>
    <name type="common">Western flower thrips</name>
    <name type="synonym">Euthrips occidentalis</name>
    <dbReference type="NCBI Taxonomy" id="133901"/>
    <lineage>
        <taxon>Eukaryota</taxon>
        <taxon>Metazoa</taxon>
        <taxon>Ecdysozoa</taxon>
        <taxon>Arthropoda</taxon>
        <taxon>Hexapoda</taxon>
        <taxon>Insecta</taxon>
        <taxon>Pterygota</taxon>
        <taxon>Neoptera</taxon>
        <taxon>Paraneoptera</taxon>
        <taxon>Thysanoptera</taxon>
        <taxon>Terebrantia</taxon>
        <taxon>Thripoidea</taxon>
        <taxon>Thripidae</taxon>
        <taxon>Frankliniella</taxon>
    </lineage>
</organism>
<dbReference type="GO" id="GO:0002376">
    <property type="term" value="P:immune system process"/>
    <property type="evidence" value="ECO:0007669"/>
    <property type="project" value="UniProtKB-KW"/>
</dbReference>
<dbReference type="OrthoDB" id="2423195at2759"/>
<sequence length="2055" mass="232477">MEGRRGSRFHSRGPRKKAGNFSMRSNGSGPAPSDPDQAHRTARSPRRENGSRWDRNGSFPIRANWSGPEPSDQARHSAGSSRGENNSRWDKNLAPKRGGAHGNRMMGKSEDASSSLKPFPFGFRRLEALSGLPGLKIMEILAVQQTMADFVALSNQADLKDDFIARIVVILGKLARIEFDEIVVQLLSQISSSGFLKQLLCYIVDFQEKDFTAEDNREAFVIFDSVAAFSHTVSKLLPTLACEKFLPILKQCNNALMSTTFEGIEKVQESINITLEKITVEKEKRKAQPVKTTIAEEALQLSSPPQDFRDLSTVPQEQDLSHRHSSFLRPCITQGPYKNVEHYLDVQFRLLREDFVRPLRDGIRDYIQKKREADSGNKKRIRVNNIKIYERIAFGKAEIIEAKVGFPVNFDPQKKFCISINWEQSKRFMLGSLLILTKDGFQTIILAKVLKRDVPSLSNGIVLIEIADQLNDCNILNHGHWIMAESNLFFGAYSHVLEALKSYDEVSFPLKNYIVEAHFQPEMPTYLTAHGGDISYKLSGAPIDRKIHQDLDSDLSPLNLNQDEVGSFSVNLHHNESWPASSDLGLDESQYEAFRGALTQKVMLIQGPPGTGKTFLGLKVATTLLNNSQYWQKTSYDEQRRPLVVVCYTNHALDQFLMGLMSVTNSIVRVGGGSKVKELEKFSIRNMRRSVHLTGSFIHMIKNYRHAFSNIKEEYQKLEKAISEIEMGNGIVDPVCLLNYGVVSHRQSLSFNSGEDVLEWLVGLNMTTLFNETQANLSSLILEDEDNNQDLYFSLKFSKFDQIINSNTRSSSYLKERRIYMQHQLRNPITDPKLLNLDVVNKSRSLKQLSSENRWQLYRYWVNELLKVLKTKITDMQPKLLRAAANWKEAQMVEDQYIMSHCQVIGMTTTYAASKQSILKQLRPRIVIVEEAAEILEAHVIVSLTGSVEHLIMIGDHLQLRPNPAVYELATKYHLNVSLFERLINNRVQCVSLTTQHRMRPEIARLVCPAIYPSLINHESVFEYPTVKGVTKNLAFIDHSHHQEEVEEIQSFRNVHEAHFISALVRYLCLQGYNGSQITVLATYKGQMFYLNKLRNENAYLSDVRITVVDNYQGEENDIILLSLVRSNDDGDVGFLKIENRVCVALSRAKHGLFIIGNMQNLLMKGLIWPKVHKELSEMNGLVSGLELRCEVHSTITVVTDASDFKNVPEGGCLLQCNTLMQCSHICAQMCHSTDRKHLNFQCLEPCPRPVCVKNHPCPDKCYEECKPCRVPTLVTLPCDHSVEIPCHVNPSNYKCMEESLFTLLCNHQRKIACHLKKTPELIDCLEPCRVRLNCGHVCERRCHLFNDPDHKKYICRKPCEKKNIGCTENHICMLACNQECEQCVIMVKKLLPCGHEWTMKCHEEATRLLCGNKCPETLSPCGHKCLKKCKDSCSPCLTKVDKIIPLCKHVQKMLCGDDPSSFKSCQKKCERKLPCGHKCTNRCSEQCTKECKELVNYPGVTGCGHEIRVQCYRKYTLAPNSIELLQSCQEPCNVLLEPCKHQCRGTCGTCWQRNFHRGCKEPCGRVNICGHSCKAPCAEKCPPCNAPCTVKCQHSVCPQRCGQPCPPCLEKCTRKCSHGKCKKLCSQNCDVKACEEPCPKMLKKCGHKCVGLCGDTCVCEECNPGIRDILFGREDEENARFVILPDCNHIFESSGLKEWLLQDSEIKEKECPNCKKPIRTSLRFNHIIMRHAHDVQMIKQKLFGKWDDILKAGRKALGMLQNNNMSFPDDLQDCMFLTNTIIRKVKVLPTDVPPHKRRNLWFAPPLSLNEVNSLCQYAEVMSSLATLAKKAFYTDSSSPERPSTHNTKRLRSTFLQNKSTGSFNGQQLKTAMQLEVKGFMSHFCALLKGHDFLRLSDQEAKDINVLLKRLDVLIQLCLLESSPNYPLLQAESKNQASLLSSRVRGIQLYSDKDYSSDCKLIKKLADEVRCKITKAEIKSVVTAMGFSTGHWFKCPNGHYYAIGECGGANQESKCNECGAKIGGTSHQLTAGNSFAPEIDGAAHPAWPTVLEGRP</sequence>
<dbReference type="FunFam" id="3.40.50.300:FF:000742">
    <property type="entry name" value="NFX1-type zinc finger-containing protein 1"/>
    <property type="match status" value="1"/>
</dbReference>
<feature type="coiled-coil region" evidence="8">
    <location>
        <begin position="701"/>
        <end position="728"/>
    </location>
</feature>
<dbReference type="GO" id="GO:0031380">
    <property type="term" value="C:nuclear RNA-directed RNA polymerase complex"/>
    <property type="evidence" value="ECO:0007669"/>
    <property type="project" value="TreeGrafter"/>
</dbReference>
<evidence type="ECO:0000259" key="10">
    <source>
        <dbReference type="PROSITE" id="PS51981"/>
    </source>
</evidence>
<dbReference type="PANTHER" id="PTHR10887:SF341">
    <property type="entry name" value="NFX1-TYPE ZINC FINGER-CONTAINING PROTEIN 1"/>
    <property type="match status" value="1"/>
</dbReference>
<evidence type="ECO:0000256" key="8">
    <source>
        <dbReference type="SAM" id="Coils"/>
    </source>
</evidence>
<evidence type="ECO:0000256" key="7">
    <source>
        <dbReference type="ARBA" id="ARBA00022859"/>
    </source>
</evidence>
<evidence type="ECO:0000256" key="4">
    <source>
        <dbReference type="ARBA" id="ARBA00022737"/>
    </source>
</evidence>
<evidence type="ECO:0000256" key="9">
    <source>
        <dbReference type="SAM" id="MobiDB-lite"/>
    </source>
</evidence>
<dbReference type="SUPFAM" id="SSF52540">
    <property type="entry name" value="P-loop containing nucleoside triphosphate hydrolases"/>
    <property type="match status" value="1"/>
</dbReference>
<keyword evidence="6" id="KW-0862">Zinc</keyword>
<gene>
    <name evidence="12" type="primary">LOC113211648</name>
</gene>
<dbReference type="InterPro" id="IPR027417">
    <property type="entry name" value="P-loop_NTPase"/>
</dbReference>
<evidence type="ECO:0000256" key="1">
    <source>
        <dbReference type="ARBA" id="ARBA00004496"/>
    </source>
</evidence>
<keyword evidence="4" id="KW-0677">Repeat</keyword>
<dbReference type="SUPFAM" id="SSF57850">
    <property type="entry name" value="RING/U-box"/>
    <property type="match status" value="1"/>
</dbReference>
<dbReference type="GO" id="GO:0031048">
    <property type="term" value="P:regulatory ncRNA-mediated heterochromatin formation"/>
    <property type="evidence" value="ECO:0007669"/>
    <property type="project" value="TreeGrafter"/>
</dbReference>
<keyword evidence="11" id="KW-1185">Reference proteome</keyword>
<name>A0A6J1T2M0_FRAOC</name>
<dbReference type="RefSeq" id="XP_026285880.1">
    <property type="nucleotide sequence ID" value="XM_026430095.2"/>
</dbReference>
<dbReference type="InterPro" id="IPR041679">
    <property type="entry name" value="DNA2/NAM7-like_C"/>
</dbReference>
<keyword evidence="5" id="KW-0863">Zinc-finger</keyword>
<dbReference type="Pfam" id="PF20173">
    <property type="entry name" value="ZnF_RZ-type"/>
    <property type="match status" value="1"/>
</dbReference>
<dbReference type="SMART" id="SM00438">
    <property type="entry name" value="ZnF_NFX"/>
    <property type="match status" value="7"/>
</dbReference>
<feature type="domain" description="RZ-type" evidence="10">
    <location>
        <begin position="1973"/>
        <end position="2042"/>
    </location>
</feature>
<dbReference type="Proteomes" id="UP000504606">
    <property type="component" value="Unplaced"/>
</dbReference>
<dbReference type="Pfam" id="PF13086">
    <property type="entry name" value="AAA_11"/>
    <property type="match status" value="1"/>
</dbReference>
<dbReference type="PROSITE" id="PS51981">
    <property type="entry name" value="ZF_RZ"/>
    <property type="match status" value="1"/>
</dbReference>